<accession>A0A4Z2EPE4</accession>
<dbReference type="GO" id="GO:0016422">
    <property type="term" value="F:mRNA (2'-O-methyladenosine-N6-)-methyltransferase activity"/>
    <property type="evidence" value="ECO:0007669"/>
    <property type="project" value="InterPro"/>
</dbReference>
<dbReference type="GO" id="GO:0005634">
    <property type="term" value="C:nucleus"/>
    <property type="evidence" value="ECO:0007669"/>
    <property type="project" value="TreeGrafter"/>
</dbReference>
<evidence type="ECO:0000259" key="2">
    <source>
        <dbReference type="Pfam" id="PF12237"/>
    </source>
</evidence>
<feature type="region of interest" description="Disordered" evidence="1">
    <location>
        <begin position="139"/>
        <end position="159"/>
    </location>
</feature>
<dbReference type="PANTHER" id="PTHR21727">
    <property type="entry name" value="PHOSPHORYLATED CTD INTERACTING FACTOR 1"/>
    <property type="match status" value="1"/>
</dbReference>
<gene>
    <name evidence="3" type="primary">PCIF1_1</name>
    <name evidence="3" type="ORF">EYF80_059196</name>
</gene>
<dbReference type="Proteomes" id="UP000314294">
    <property type="component" value="Unassembled WGS sequence"/>
</dbReference>
<organism evidence="3 4">
    <name type="scientific">Liparis tanakae</name>
    <name type="common">Tanaka's snailfish</name>
    <dbReference type="NCBI Taxonomy" id="230148"/>
    <lineage>
        <taxon>Eukaryota</taxon>
        <taxon>Metazoa</taxon>
        <taxon>Chordata</taxon>
        <taxon>Craniata</taxon>
        <taxon>Vertebrata</taxon>
        <taxon>Euteleostomi</taxon>
        <taxon>Actinopterygii</taxon>
        <taxon>Neopterygii</taxon>
        <taxon>Teleostei</taxon>
        <taxon>Neoteleostei</taxon>
        <taxon>Acanthomorphata</taxon>
        <taxon>Eupercaria</taxon>
        <taxon>Perciformes</taxon>
        <taxon>Cottioidei</taxon>
        <taxon>Cottales</taxon>
        <taxon>Liparidae</taxon>
        <taxon>Liparis</taxon>
    </lineage>
</organism>
<dbReference type="PANTHER" id="PTHR21727:SF0">
    <property type="entry name" value="MRNA (2'-O-METHYLADENOSINE-N(6)-)-METHYLTRANSFERASE"/>
    <property type="match status" value="1"/>
</dbReference>
<dbReference type="InterPro" id="IPR039881">
    <property type="entry name" value="PCIF1-like"/>
</dbReference>
<protein>
    <submittedName>
        <fullName evidence="3">Phosphorylated CTD-interacting factor 1</fullName>
    </submittedName>
</protein>
<dbReference type="InterPro" id="IPR022035">
    <property type="entry name" value="PCIF1_WW"/>
</dbReference>
<reference evidence="3 4" key="1">
    <citation type="submission" date="2019-03" db="EMBL/GenBank/DDBJ databases">
        <title>First draft genome of Liparis tanakae, snailfish: a comprehensive survey of snailfish specific genes.</title>
        <authorList>
            <person name="Kim W."/>
            <person name="Song I."/>
            <person name="Jeong J.-H."/>
            <person name="Kim D."/>
            <person name="Kim S."/>
            <person name="Ryu S."/>
            <person name="Song J.Y."/>
            <person name="Lee S.K."/>
        </authorList>
    </citation>
    <scope>NUCLEOTIDE SEQUENCE [LARGE SCALE GENOMIC DNA]</scope>
    <source>
        <tissue evidence="3">Muscle</tissue>
    </source>
</reference>
<dbReference type="GO" id="GO:0099122">
    <property type="term" value="F:RNA polymerase II C-terminal domain binding"/>
    <property type="evidence" value="ECO:0007669"/>
    <property type="project" value="InterPro"/>
</dbReference>
<dbReference type="Pfam" id="PF12237">
    <property type="entry name" value="PCIF1_WW"/>
    <property type="match status" value="1"/>
</dbReference>
<comment type="caution">
    <text evidence="3">The sequence shown here is derived from an EMBL/GenBank/DDBJ whole genome shotgun (WGS) entry which is preliminary data.</text>
</comment>
<proteinExistence type="predicted"/>
<keyword evidence="4" id="KW-1185">Reference proteome</keyword>
<feature type="compositionally biased region" description="Polar residues" evidence="1">
    <location>
        <begin position="26"/>
        <end position="35"/>
    </location>
</feature>
<dbReference type="OrthoDB" id="193787at2759"/>
<sequence length="159" mass="17936">MVTMVAHFEVSPDSDPDRLDRRSRFHSGSSTSPVSRQALLEKSSEPLSFIVFVPEWRDPVTPALTRMEASRFLRHQLNIPAFEHEYRSGSQHICKRDEMYYRAVHGTAVLFLQNDAGFAKWAPTAERLAELMAAYRPSTARPPSLSSPGPAPIVPHQHL</sequence>
<evidence type="ECO:0000313" key="3">
    <source>
        <dbReference type="EMBL" id="TNN30655.1"/>
    </source>
</evidence>
<dbReference type="EMBL" id="SRLO01004259">
    <property type="protein sequence ID" value="TNN30655.1"/>
    <property type="molecule type" value="Genomic_DNA"/>
</dbReference>
<evidence type="ECO:0000256" key="1">
    <source>
        <dbReference type="SAM" id="MobiDB-lite"/>
    </source>
</evidence>
<dbReference type="AlphaFoldDB" id="A0A4Z2EPE4"/>
<feature type="region of interest" description="Disordered" evidence="1">
    <location>
        <begin position="1"/>
        <end position="37"/>
    </location>
</feature>
<feature type="domain" description="PCIF1 WW" evidence="2">
    <location>
        <begin position="37"/>
        <end position="89"/>
    </location>
</feature>
<evidence type="ECO:0000313" key="4">
    <source>
        <dbReference type="Proteomes" id="UP000314294"/>
    </source>
</evidence>
<name>A0A4Z2EPE4_9TELE</name>